<reference evidence="12" key="1">
    <citation type="journal article" date="2014" name="Int. J. Syst. Evol. Microbiol.">
        <title>Complete genome sequence of Corynebacterium casei LMG S-19264T (=DSM 44701T), isolated from a smear-ripened cheese.</title>
        <authorList>
            <consortium name="US DOE Joint Genome Institute (JGI-PGF)"/>
            <person name="Walter F."/>
            <person name="Albersmeier A."/>
            <person name="Kalinowski J."/>
            <person name="Ruckert C."/>
        </authorList>
    </citation>
    <scope>NUCLEOTIDE SEQUENCE</scope>
    <source>
        <strain evidence="12">KCTC 12988</strain>
    </source>
</reference>
<keyword evidence="4" id="KW-0964">Secreted</keyword>
<dbReference type="InterPro" id="IPR035398">
    <property type="entry name" value="Bac_rhamnosid_C"/>
</dbReference>
<dbReference type="GO" id="GO:0005975">
    <property type="term" value="P:carbohydrate metabolic process"/>
    <property type="evidence" value="ECO:0007669"/>
    <property type="project" value="InterPro"/>
</dbReference>
<feature type="region of interest" description="Disordered" evidence="8">
    <location>
        <begin position="886"/>
        <end position="909"/>
    </location>
</feature>
<proteinExistence type="predicted"/>
<evidence type="ECO:0000259" key="11">
    <source>
        <dbReference type="Pfam" id="PF17390"/>
    </source>
</evidence>
<sequence length="1608" mass="173139">MSFSNSRPESPLTLGLSLIFIFSASPATAQGVAPYQQTDSDTLILYHLDEGSGSALVNAASPGIYDGVFSAGSSVPASAQAISSTSGFSGFGNALNVGVNEGVGVDVDESGSWNFESVEPADRFDMSLLGDEFTLEALVKLPSLTQANHMHIWGGDGQLTRAFQFRINNGGVLNFDPVPGGSAVTFDLTSITGDHAFVADEWFHVAVTYDGSGSAGSEVVRFYWTRLDSGAPIANEVFVSAEGAVSFDGTIDSPLVFGNEGRGSGNLGLDEGVQGQLDEGRVSTVARAVDEFIFSESLPVPYSDGTPLHLWHLNESAAPFADTGNGNSLALSSVGNPGAGVTGVFNFGDAVELSDSDDGLLGGSDVNVSQVLGANHTLVGWTIEALVKFDSVAGSPREIISMDDENSDGDRPFQFVLFNNGADLRFHSISALIGNPFDAEIPTSGPHAFVADEWFHVAVTYTGDEAESDNLTFYWTRVDSGVVAANPIGSFDMTADVSDGNGDFGIGNEFRDASSESLQGCIDEVAIWEGDKSANEFLFGLSNDVDGDGLPDSWELQIVAADEGDAVVSIEDVIASDDFDSDDLTNEQEFTIGTNPVVANDPDDLDEDGLLDNWELAYFPDIFAYNGTDNPDGDIYSNEEEENNATNPTVFDDPNDLDGDGLLDSWEQSIVDATTGDGLNSIIDVFPQDDFDGDGFSNSAEFIALSDPAAASSVPGDGDSDGLSDDWEEQSFGGLNETGSGDPDGDSFSNSAEQAANTDPNDPADFPGAAVDSTRPSGLMVDLLAYPHLTTIPDTQPEFAWIFHPGKRGEVQSAYEIIVSSTAGLVGAGTGDVLATGKVLSNASVNVAPFTTDLARGRTYFWRVRTWGEGEEPSGWSKIQLFKTEATSTPNGGRSVSNSSENRWSGRYQPDFDTQVAPVTVVDKGSGNYYIDFGRDAFGYLTLHLDGNYTGQSLEVRMGEKAFGTSVNMSPGGTIRSGSTSVSLRNGAQSYDVHYSTTSVGIDLSWTGGVMPFRYVEILGSPEPITLGNVRQVVLHTPFDEDAASFVSSDSTLNAVWDLCQYSMKATSFAGVYVDGDRERLPYEADAYINQLSHYGVEREFTIARQSYEHLLDNPTWPTEWRLHFHLMAWADYMQTGNKEALAANYDSLKTQLLLDWSRSDGLLQSQTSGVPRDIVDWPAGERDNYSFSNLNTVVNAFHYKALRLMALIATELDNGSDAADFTARADLLESAFNTSFWNGSLYQDGASRSHVSAHANFFAMAHGLVPEDRVTAVMDFLKTKHMACSVYGAQYLMEALFEGGEEDYAIGLMTDTDPQYKRHWWNMIEEGATISMEAWGQEFKPNQDWNHAWGAVPGNIIPRYVLGLKPLTAGYGEVEIKPQMGTGDGVNGLTSASGKIPTIRGPVMVAVDENSPSTFRLRVEIPGNMSARILVPSKGLAEASVICDGVVVPAVEENGYLVIENVPSGEHVIWLSDSATPDVEVLKENWKAFMFGSEASNPVVSGDSLDLDGDGKTTLEEFLANTDPLDAGENFEVQEMEVDLDVEFFQLSVPGKRGRFYLLERSTLLEPLQWETVDTTSVLLEDEEVTLIDDTLPDSPRAFYRARVNLP</sequence>
<feature type="chain" id="PRO_5037610987" description="alpha-L-rhamnosidase" evidence="9">
    <location>
        <begin position="30"/>
        <end position="1608"/>
    </location>
</feature>
<dbReference type="Pfam" id="PF17390">
    <property type="entry name" value="Bac_rhamnosid_C"/>
    <property type="match status" value="1"/>
</dbReference>
<dbReference type="Gene3D" id="2.60.120.260">
    <property type="entry name" value="Galactose-binding domain-like"/>
    <property type="match status" value="1"/>
</dbReference>
<dbReference type="InterPro" id="IPR013320">
    <property type="entry name" value="ConA-like_dom_sf"/>
</dbReference>
<gene>
    <name evidence="12" type="ORF">GCM10007100_13330</name>
</gene>
<dbReference type="Gene3D" id="2.60.420.10">
    <property type="entry name" value="Maltose phosphorylase, domain 3"/>
    <property type="match status" value="1"/>
</dbReference>
<evidence type="ECO:0000256" key="3">
    <source>
        <dbReference type="ARBA" id="ARBA00012652"/>
    </source>
</evidence>
<dbReference type="EC" id="3.2.1.40" evidence="3"/>
<protein>
    <recommendedName>
        <fullName evidence="3">alpha-L-rhamnosidase</fullName>
        <ecNumber evidence="3">3.2.1.40</ecNumber>
    </recommendedName>
</protein>
<dbReference type="Proteomes" id="UP000644507">
    <property type="component" value="Unassembled WGS sequence"/>
</dbReference>
<feature type="domain" description="Alpha-L-rhamnosidase C-terminal" evidence="11">
    <location>
        <begin position="1364"/>
        <end position="1436"/>
    </location>
</feature>
<dbReference type="SUPFAM" id="SSF49899">
    <property type="entry name" value="Concanavalin A-like lectins/glucanases"/>
    <property type="match status" value="2"/>
</dbReference>
<feature type="signal peptide" evidence="9">
    <location>
        <begin position="1"/>
        <end position="29"/>
    </location>
</feature>
<dbReference type="GO" id="GO:0030596">
    <property type="term" value="F:alpha-L-rhamnosidase activity"/>
    <property type="evidence" value="ECO:0007669"/>
    <property type="project" value="UniProtKB-EC"/>
</dbReference>
<feature type="compositionally biased region" description="Polar residues" evidence="8">
    <location>
        <begin position="747"/>
        <end position="760"/>
    </location>
</feature>
<feature type="domain" description="Alpha-L-rhamnosidase six-hairpin glycosidase" evidence="10">
    <location>
        <begin position="1042"/>
        <end position="1362"/>
    </location>
</feature>
<reference evidence="12" key="2">
    <citation type="submission" date="2020-09" db="EMBL/GenBank/DDBJ databases">
        <authorList>
            <person name="Sun Q."/>
            <person name="Kim S."/>
        </authorList>
    </citation>
    <scope>NUCLEOTIDE SEQUENCE</scope>
    <source>
        <strain evidence="12">KCTC 12988</strain>
    </source>
</reference>
<dbReference type="Gene3D" id="2.60.40.10">
    <property type="entry name" value="Immunoglobulins"/>
    <property type="match status" value="1"/>
</dbReference>
<dbReference type="InterPro" id="IPR016007">
    <property type="entry name" value="Alpha_rhamnosid"/>
</dbReference>
<evidence type="ECO:0000256" key="5">
    <source>
        <dbReference type="ARBA" id="ARBA00022729"/>
    </source>
</evidence>
<dbReference type="Pfam" id="PF13385">
    <property type="entry name" value="Laminin_G_3"/>
    <property type="match status" value="2"/>
</dbReference>
<keyword evidence="13" id="KW-1185">Reference proteome</keyword>
<feature type="compositionally biased region" description="Polar residues" evidence="8">
    <location>
        <begin position="886"/>
        <end position="903"/>
    </location>
</feature>
<dbReference type="InterPro" id="IPR012341">
    <property type="entry name" value="6hp_glycosidase-like_sf"/>
</dbReference>
<evidence type="ECO:0000313" key="13">
    <source>
        <dbReference type="Proteomes" id="UP000644507"/>
    </source>
</evidence>
<dbReference type="Pfam" id="PF18884">
    <property type="entry name" value="TSP3_bac"/>
    <property type="match status" value="2"/>
</dbReference>
<comment type="catalytic activity">
    <reaction evidence="1">
        <text>Hydrolysis of terminal non-reducing alpha-L-rhamnose residues in alpha-L-rhamnosides.</text>
        <dbReference type="EC" id="3.2.1.40"/>
    </reaction>
</comment>
<evidence type="ECO:0000256" key="1">
    <source>
        <dbReference type="ARBA" id="ARBA00001445"/>
    </source>
</evidence>
<feature type="region of interest" description="Disordered" evidence="8">
    <location>
        <begin position="630"/>
        <end position="656"/>
    </location>
</feature>
<dbReference type="InterPro" id="IPR008928">
    <property type="entry name" value="6-hairpin_glycosidase_sf"/>
</dbReference>
<evidence type="ECO:0000256" key="8">
    <source>
        <dbReference type="SAM" id="MobiDB-lite"/>
    </source>
</evidence>
<feature type="compositionally biased region" description="Acidic residues" evidence="8">
    <location>
        <begin position="718"/>
        <end position="729"/>
    </location>
</feature>
<dbReference type="Pfam" id="PF17389">
    <property type="entry name" value="Bac_rhamnosid6H"/>
    <property type="match status" value="1"/>
</dbReference>
<accession>A0A918THZ7</accession>
<dbReference type="PANTHER" id="PTHR33307:SF6">
    <property type="entry name" value="ALPHA-RHAMNOSIDASE (EUROFUNG)-RELATED"/>
    <property type="match status" value="1"/>
</dbReference>
<comment type="caution">
    <text evidence="12">The sequence shown here is derived from an EMBL/GenBank/DDBJ whole genome shotgun (WGS) entry which is preliminary data.</text>
</comment>
<feature type="region of interest" description="Disordered" evidence="8">
    <location>
        <begin position="709"/>
        <end position="772"/>
    </location>
</feature>
<evidence type="ECO:0000256" key="4">
    <source>
        <dbReference type="ARBA" id="ARBA00022525"/>
    </source>
</evidence>
<dbReference type="EMBL" id="BMXI01000004">
    <property type="protein sequence ID" value="GHC48733.1"/>
    <property type="molecule type" value="Genomic_DNA"/>
</dbReference>
<evidence type="ECO:0000256" key="7">
    <source>
        <dbReference type="ARBA" id="ARBA00022837"/>
    </source>
</evidence>
<evidence type="ECO:0000313" key="12">
    <source>
        <dbReference type="EMBL" id="GHC48733.1"/>
    </source>
</evidence>
<dbReference type="RefSeq" id="WP_189568625.1">
    <property type="nucleotide sequence ID" value="NZ_BMXI01000004.1"/>
</dbReference>
<keyword evidence="7" id="KW-0106">Calcium</keyword>
<evidence type="ECO:0000256" key="6">
    <source>
        <dbReference type="ARBA" id="ARBA00022801"/>
    </source>
</evidence>
<dbReference type="Pfam" id="PF25788">
    <property type="entry name" value="Ig_Rha78A_N"/>
    <property type="match status" value="1"/>
</dbReference>
<comment type="subcellular location">
    <subcellularLocation>
        <location evidence="2">Secreted</location>
    </subcellularLocation>
</comment>
<dbReference type="InterPro" id="IPR013783">
    <property type="entry name" value="Ig-like_fold"/>
</dbReference>
<evidence type="ECO:0000259" key="10">
    <source>
        <dbReference type="Pfam" id="PF17389"/>
    </source>
</evidence>
<dbReference type="Gene3D" id="2.60.120.200">
    <property type="match status" value="2"/>
</dbReference>
<dbReference type="Gene3D" id="1.50.10.10">
    <property type="match status" value="1"/>
</dbReference>
<dbReference type="InterPro" id="IPR035396">
    <property type="entry name" value="Bac_rhamnosid6H"/>
</dbReference>
<organism evidence="12 13">
    <name type="scientific">Roseibacillus persicicus</name>
    <dbReference type="NCBI Taxonomy" id="454148"/>
    <lineage>
        <taxon>Bacteria</taxon>
        <taxon>Pseudomonadati</taxon>
        <taxon>Verrucomicrobiota</taxon>
        <taxon>Verrucomicrobiia</taxon>
        <taxon>Verrucomicrobiales</taxon>
        <taxon>Verrucomicrobiaceae</taxon>
        <taxon>Roseibacillus</taxon>
    </lineage>
</organism>
<dbReference type="InterPro" id="IPR059100">
    <property type="entry name" value="TSP3_bac"/>
</dbReference>
<evidence type="ECO:0000256" key="2">
    <source>
        <dbReference type="ARBA" id="ARBA00004613"/>
    </source>
</evidence>
<evidence type="ECO:0000256" key="9">
    <source>
        <dbReference type="SAM" id="SignalP"/>
    </source>
</evidence>
<keyword evidence="6" id="KW-0378">Hydrolase</keyword>
<name>A0A918THZ7_9BACT</name>
<keyword evidence="5 9" id="KW-0732">Signal</keyword>
<dbReference type="PANTHER" id="PTHR33307">
    <property type="entry name" value="ALPHA-RHAMNOSIDASE (EUROFUNG)"/>
    <property type="match status" value="1"/>
</dbReference>
<dbReference type="SUPFAM" id="SSF48208">
    <property type="entry name" value="Six-hairpin glycosidases"/>
    <property type="match status" value="1"/>
</dbReference>